<keyword evidence="1" id="KW-0472">Membrane</keyword>
<keyword evidence="3" id="KW-1185">Reference proteome</keyword>
<proteinExistence type="predicted"/>
<sequence>MENPQASQPTADDHSHLLRCQTWLNKCGRFMDVFVRTARHPLVLLFWLMEIIILVFMLGIPYWKYRAHQRQQPAFALPLTGQTRSNAGFGTIKQNWEAYSLITAGTLPVMFPSLSISNLPACSAANFVATTALLCGIISLATCEIYKSHFKIVREEDLAEYRGEVPGESWFKSRHRKFWCFISLPTVWFVFWFALLFTSIILSLWERITGDDTESCRAEKLHTFKYITLATLLIALFHFTFVFSMLHVVGHRT</sequence>
<dbReference type="OrthoDB" id="3112945at2759"/>
<keyword evidence="1" id="KW-1133">Transmembrane helix</keyword>
<keyword evidence="1" id="KW-0812">Transmembrane</keyword>
<dbReference type="AlphaFoldDB" id="A0A9P5XKA6"/>
<evidence type="ECO:0000313" key="2">
    <source>
        <dbReference type="EMBL" id="KAF9451115.1"/>
    </source>
</evidence>
<feature type="transmembrane region" description="Helical" evidence="1">
    <location>
        <begin position="42"/>
        <end position="63"/>
    </location>
</feature>
<evidence type="ECO:0000256" key="1">
    <source>
        <dbReference type="SAM" id="Phobius"/>
    </source>
</evidence>
<reference evidence="2" key="1">
    <citation type="submission" date="2020-11" db="EMBL/GenBank/DDBJ databases">
        <authorList>
            <consortium name="DOE Joint Genome Institute"/>
            <person name="Ahrendt S."/>
            <person name="Riley R."/>
            <person name="Andreopoulos W."/>
            <person name="Labutti K."/>
            <person name="Pangilinan J."/>
            <person name="Ruiz-Duenas F.J."/>
            <person name="Barrasa J.M."/>
            <person name="Sanchez-Garcia M."/>
            <person name="Camarero S."/>
            <person name="Miyauchi S."/>
            <person name="Serrano A."/>
            <person name="Linde D."/>
            <person name="Babiker R."/>
            <person name="Drula E."/>
            <person name="Ayuso-Fernandez I."/>
            <person name="Pacheco R."/>
            <person name="Padilla G."/>
            <person name="Ferreira P."/>
            <person name="Barriuso J."/>
            <person name="Kellner H."/>
            <person name="Castanera R."/>
            <person name="Alfaro M."/>
            <person name="Ramirez L."/>
            <person name="Pisabarro A.G."/>
            <person name="Kuo A."/>
            <person name="Tritt A."/>
            <person name="Lipzen A."/>
            <person name="He G."/>
            <person name="Yan M."/>
            <person name="Ng V."/>
            <person name="Cullen D."/>
            <person name="Martin F."/>
            <person name="Rosso M.-N."/>
            <person name="Henrissat B."/>
            <person name="Hibbett D."/>
            <person name="Martinez A.T."/>
            <person name="Grigoriev I.V."/>
        </authorList>
    </citation>
    <scope>NUCLEOTIDE SEQUENCE</scope>
    <source>
        <strain evidence="2">MF-IS2</strain>
    </source>
</reference>
<name>A0A9P5XKA6_9AGAR</name>
<feature type="transmembrane region" description="Helical" evidence="1">
    <location>
        <begin position="178"/>
        <end position="205"/>
    </location>
</feature>
<accession>A0A9P5XKA6</accession>
<dbReference type="EMBL" id="MU151091">
    <property type="protein sequence ID" value="KAF9451115.1"/>
    <property type="molecule type" value="Genomic_DNA"/>
</dbReference>
<gene>
    <name evidence="2" type="ORF">P691DRAFT_808775</name>
</gene>
<dbReference type="Proteomes" id="UP000807342">
    <property type="component" value="Unassembled WGS sequence"/>
</dbReference>
<evidence type="ECO:0000313" key="3">
    <source>
        <dbReference type="Proteomes" id="UP000807342"/>
    </source>
</evidence>
<comment type="caution">
    <text evidence="2">The sequence shown here is derived from an EMBL/GenBank/DDBJ whole genome shotgun (WGS) entry which is preliminary data.</text>
</comment>
<organism evidence="2 3">
    <name type="scientific">Macrolepiota fuliginosa MF-IS2</name>
    <dbReference type="NCBI Taxonomy" id="1400762"/>
    <lineage>
        <taxon>Eukaryota</taxon>
        <taxon>Fungi</taxon>
        <taxon>Dikarya</taxon>
        <taxon>Basidiomycota</taxon>
        <taxon>Agaricomycotina</taxon>
        <taxon>Agaricomycetes</taxon>
        <taxon>Agaricomycetidae</taxon>
        <taxon>Agaricales</taxon>
        <taxon>Agaricineae</taxon>
        <taxon>Agaricaceae</taxon>
        <taxon>Macrolepiota</taxon>
    </lineage>
</organism>
<feature type="transmembrane region" description="Helical" evidence="1">
    <location>
        <begin position="225"/>
        <end position="249"/>
    </location>
</feature>
<protein>
    <submittedName>
        <fullName evidence="2">Uncharacterized protein</fullName>
    </submittedName>
</protein>